<gene>
    <name evidence="1" type="ORF">QUW44_08000</name>
</gene>
<reference evidence="2" key="1">
    <citation type="submission" date="2023-06" db="EMBL/GenBank/DDBJ databases">
        <title>Identification and characterization of horizontal gene transfer across gut microbiota members of farm animals based on homology search.</title>
        <authorList>
            <person name="Zeman M."/>
            <person name="Kubasova T."/>
            <person name="Jahodarova E."/>
            <person name="Nykrynova M."/>
            <person name="Rychlik I."/>
        </authorList>
    </citation>
    <scope>NUCLEOTIDE SEQUENCE [LARGE SCALE GENOMIC DNA]</scope>
    <source>
        <strain evidence="2">161_Gplus</strain>
    </source>
</reference>
<protein>
    <recommendedName>
        <fullName evidence="3">Prevent-host-death protein</fullName>
    </recommendedName>
</protein>
<accession>A0ABT7UZG9</accession>
<organism evidence="1 2">
    <name type="scientific">Limosilactobacillus pontis</name>
    <dbReference type="NCBI Taxonomy" id="35787"/>
    <lineage>
        <taxon>Bacteria</taxon>
        <taxon>Bacillati</taxon>
        <taxon>Bacillota</taxon>
        <taxon>Bacilli</taxon>
        <taxon>Lactobacillales</taxon>
        <taxon>Lactobacillaceae</taxon>
        <taxon>Limosilactobacillus</taxon>
    </lineage>
</organism>
<keyword evidence="2" id="KW-1185">Reference proteome</keyword>
<comment type="caution">
    <text evidence="1">The sequence shown here is derived from an EMBL/GenBank/DDBJ whole genome shotgun (WGS) entry which is preliminary data.</text>
</comment>
<evidence type="ECO:0000313" key="1">
    <source>
        <dbReference type="EMBL" id="MDM8267086.1"/>
    </source>
</evidence>
<sequence length="40" mass="4745">MLITPTSKQKAALELKRVSKKVPVREVRTKEDLERFFNEK</sequence>
<reference evidence="1 2" key="2">
    <citation type="submission" date="2023-06" db="EMBL/GenBank/DDBJ databases">
        <authorList>
            <person name="Zeman M."/>
            <person name="Kubasova T."/>
            <person name="Jahodarova E."/>
            <person name="Nykrynova M."/>
            <person name="Rychlik I."/>
        </authorList>
    </citation>
    <scope>NUCLEOTIDE SEQUENCE [LARGE SCALE GENOMIC DNA]</scope>
    <source>
        <strain evidence="1 2">161_Gplus</strain>
    </source>
</reference>
<dbReference type="Proteomes" id="UP001529343">
    <property type="component" value="Unassembled WGS sequence"/>
</dbReference>
<name>A0ABT7UZG9_9LACO</name>
<evidence type="ECO:0000313" key="2">
    <source>
        <dbReference type="Proteomes" id="UP001529343"/>
    </source>
</evidence>
<dbReference type="RefSeq" id="WP_289586477.1">
    <property type="nucleotide sequence ID" value="NZ_JAUDDW010000035.1"/>
</dbReference>
<dbReference type="EMBL" id="JAUDDW010000035">
    <property type="protein sequence ID" value="MDM8267086.1"/>
    <property type="molecule type" value="Genomic_DNA"/>
</dbReference>
<proteinExistence type="predicted"/>
<evidence type="ECO:0008006" key="3">
    <source>
        <dbReference type="Google" id="ProtNLM"/>
    </source>
</evidence>